<reference evidence="1 2" key="1">
    <citation type="submission" date="2019-12" db="EMBL/GenBank/DDBJ databases">
        <title>Mucilaginibacter sp. HMF7410 genome sequencing and assembly.</title>
        <authorList>
            <person name="Kang H."/>
            <person name="Cha I."/>
            <person name="Kim H."/>
            <person name="Joh K."/>
        </authorList>
    </citation>
    <scope>NUCLEOTIDE SEQUENCE [LARGE SCALE GENOMIC DNA]</scope>
    <source>
        <strain evidence="1 2">HMF7410</strain>
    </source>
</reference>
<evidence type="ECO:0000313" key="1">
    <source>
        <dbReference type="EMBL" id="MVN21253.1"/>
    </source>
</evidence>
<dbReference type="RefSeq" id="WP_157565441.1">
    <property type="nucleotide sequence ID" value="NZ_WPIK01000005.1"/>
</dbReference>
<organism evidence="1 2">
    <name type="scientific">Mucilaginibacter arboris</name>
    <dbReference type="NCBI Taxonomy" id="2682090"/>
    <lineage>
        <taxon>Bacteria</taxon>
        <taxon>Pseudomonadati</taxon>
        <taxon>Bacteroidota</taxon>
        <taxon>Sphingobacteriia</taxon>
        <taxon>Sphingobacteriales</taxon>
        <taxon>Sphingobacteriaceae</taxon>
        <taxon>Mucilaginibacter</taxon>
    </lineage>
</organism>
<accession>A0A7K1SVE1</accession>
<protein>
    <recommendedName>
        <fullName evidence="3">Addiction module component</fullName>
    </recommendedName>
</protein>
<name>A0A7K1SVE1_9SPHI</name>
<proteinExistence type="predicted"/>
<evidence type="ECO:0000313" key="2">
    <source>
        <dbReference type="Proteomes" id="UP000462014"/>
    </source>
</evidence>
<keyword evidence="2" id="KW-1185">Reference proteome</keyword>
<dbReference type="AlphaFoldDB" id="A0A7K1SVE1"/>
<sequence length="61" mass="7223">MVIAKEKILHLLHYMPDEIDVDEVVDQIKLTAKIDQALEESNRGLGQDWEEFKKEWLNEDL</sequence>
<evidence type="ECO:0008006" key="3">
    <source>
        <dbReference type="Google" id="ProtNLM"/>
    </source>
</evidence>
<gene>
    <name evidence="1" type="ORF">GO621_06860</name>
</gene>
<dbReference type="EMBL" id="WPIK01000005">
    <property type="protein sequence ID" value="MVN21253.1"/>
    <property type="molecule type" value="Genomic_DNA"/>
</dbReference>
<comment type="caution">
    <text evidence="1">The sequence shown here is derived from an EMBL/GenBank/DDBJ whole genome shotgun (WGS) entry which is preliminary data.</text>
</comment>
<dbReference type="Proteomes" id="UP000462014">
    <property type="component" value="Unassembled WGS sequence"/>
</dbReference>